<evidence type="ECO:0000259" key="6">
    <source>
        <dbReference type="PROSITE" id="PS50198"/>
    </source>
</evidence>
<evidence type="ECO:0000313" key="7">
    <source>
        <dbReference type="EMBL" id="GAI47154.1"/>
    </source>
</evidence>
<dbReference type="EC" id="5.2.1.8" evidence="2"/>
<dbReference type="Gene3D" id="3.10.50.40">
    <property type="match status" value="1"/>
</dbReference>
<evidence type="ECO:0000256" key="5">
    <source>
        <dbReference type="ARBA" id="ARBA00023235"/>
    </source>
</evidence>
<dbReference type="PROSITE" id="PS50198">
    <property type="entry name" value="PPIC_PPIASE_2"/>
    <property type="match status" value="1"/>
</dbReference>
<dbReference type="InterPro" id="IPR000297">
    <property type="entry name" value="PPIase_PpiC"/>
</dbReference>
<organism evidence="7">
    <name type="scientific">marine sediment metagenome</name>
    <dbReference type="NCBI Taxonomy" id="412755"/>
    <lineage>
        <taxon>unclassified sequences</taxon>
        <taxon>metagenomes</taxon>
        <taxon>ecological metagenomes</taxon>
    </lineage>
</organism>
<proteinExistence type="predicted"/>
<dbReference type="PANTHER" id="PTHR47245">
    <property type="entry name" value="PEPTIDYLPROLYL ISOMERASE"/>
    <property type="match status" value="1"/>
</dbReference>
<keyword evidence="5" id="KW-0413">Isomerase</keyword>
<feature type="domain" description="PpiC" evidence="6">
    <location>
        <begin position="19"/>
        <end position="106"/>
    </location>
</feature>
<evidence type="ECO:0000256" key="1">
    <source>
        <dbReference type="ARBA" id="ARBA00000971"/>
    </source>
</evidence>
<evidence type="ECO:0000256" key="4">
    <source>
        <dbReference type="ARBA" id="ARBA00023110"/>
    </source>
</evidence>
<name>X1QV48_9ZZZZ</name>
<dbReference type="SUPFAM" id="SSF54534">
    <property type="entry name" value="FKBP-like"/>
    <property type="match status" value="1"/>
</dbReference>
<accession>X1QV48</accession>
<dbReference type="Pfam" id="PF00639">
    <property type="entry name" value="Rotamase"/>
    <property type="match status" value="1"/>
</dbReference>
<dbReference type="PANTHER" id="PTHR47245:SF1">
    <property type="entry name" value="FOLDASE PROTEIN PRSA"/>
    <property type="match status" value="1"/>
</dbReference>
<dbReference type="InterPro" id="IPR050245">
    <property type="entry name" value="PrsA_foldase"/>
</dbReference>
<dbReference type="InterPro" id="IPR046357">
    <property type="entry name" value="PPIase_dom_sf"/>
</dbReference>
<feature type="non-terminal residue" evidence="7">
    <location>
        <position position="1"/>
    </location>
</feature>
<sequence length="166" mass="19108">IMEFYEAVKETEYKSMYPKMRMSLLTVKGLAEAGGLVERARAGEDFAKLVEEHSIRKDLGLDGDMGYHRKEELPFKLSEVAFSMKVGEVSDPIKFEVGYSVVKITGKVEAGDYIPLGEKEKAQLYERTLFEKRKQYATEFLNELKKNTTVFKFLHKYQEAIEATEE</sequence>
<dbReference type="GO" id="GO:0003755">
    <property type="term" value="F:peptidyl-prolyl cis-trans isomerase activity"/>
    <property type="evidence" value="ECO:0007669"/>
    <property type="project" value="UniProtKB-KW"/>
</dbReference>
<gene>
    <name evidence="7" type="ORF">S06H3_60691</name>
</gene>
<comment type="caution">
    <text evidence="7">The sequence shown here is derived from an EMBL/GenBank/DDBJ whole genome shotgun (WGS) entry which is preliminary data.</text>
</comment>
<evidence type="ECO:0000256" key="3">
    <source>
        <dbReference type="ARBA" id="ARBA00022729"/>
    </source>
</evidence>
<evidence type="ECO:0000256" key="2">
    <source>
        <dbReference type="ARBA" id="ARBA00013194"/>
    </source>
</evidence>
<comment type="catalytic activity">
    <reaction evidence="1">
        <text>[protein]-peptidylproline (omega=180) = [protein]-peptidylproline (omega=0)</text>
        <dbReference type="Rhea" id="RHEA:16237"/>
        <dbReference type="Rhea" id="RHEA-COMP:10747"/>
        <dbReference type="Rhea" id="RHEA-COMP:10748"/>
        <dbReference type="ChEBI" id="CHEBI:83833"/>
        <dbReference type="ChEBI" id="CHEBI:83834"/>
        <dbReference type="EC" id="5.2.1.8"/>
    </reaction>
</comment>
<keyword evidence="4" id="KW-0697">Rotamase</keyword>
<protein>
    <recommendedName>
        <fullName evidence="2">peptidylprolyl isomerase</fullName>
        <ecNumber evidence="2">5.2.1.8</ecNumber>
    </recommendedName>
</protein>
<dbReference type="EMBL" id="BARV01039636">
    <property type="protein sequence ID" value="GAI47154.1"/>
    <property type="molecule type" value="Genomic_DNA"/>
</dbReference>
<reference evidence="7" key="1">
    <citation type="journal article" date="2014" name="Front. Microbiol.">
        <title>High frequency of phylogenetically diverse reductive dehalogenase-homologous genes in deep subseafloor sedimentary metagenomes.</title>
        <authorList>
            <person name="Kawai M."/>
            <person name="Futagami T."/>
            <person name="Toyoda A."/>
            <person name="Takaki Y."/>
            <person name="Nishi S."/>
            <person name="Hori S."/>
            <person name="Arai W."/>
            <person name="Tsubouchi T."/>
            <person name="Morono Y."/>
            <person name="Uchiyama I."/>
            <person name="Ito T."/>
            <person name="Fujiyama A."/>
            <person name="Inagaki F."/>
            <person name="Takami H."/>
        </authorList>
    </citation>
    <scope>NUCLEOTIDE SEQUENCE</scope>
    <source>
        <strain evidence="7">Expedition CK06-06</strain>
    </source>
</reference>
<dbReference type="AlphaFoldDB" id="X1QV48"/>
<keyword evidence="3" id="KW-0732">Signal</keyword>